<dbReference type="NCBIfam" id="NF033537">
    <property type="entry name" value="lasso_biosyn_B2"/>
    <property type="match status" value="1"/>
</dbReference>
<accession>A0A4Z0H7I0</accession>
<gene>
    <name evidence="2" type="ORF">E4099_16500</name>
</gene>
<proteinExistence type="predicted"/>
<organism evidence="2 3">
    <name type="scientific">Streptomyces palmae</name>
    <dbReference type="NCBI Taxonomy" id="1701085"/>
    <lineage>
        <taxon>Bacteria</taxon>
        <taxon>Bacillati</taxon>
        <taxon>Actinomycetota</taxon>
        <taxon>Actinomycetes</taxon>
        <taxon>Kitasatosporales</taxon>
        <taxon>Streptomycetaceae</taxon>
        <taxon>Streptomyces</taxon>
    </lineage>
</organism>
<dbReference type="AlphaFoldDB" id="A0A4Z0H7I0"/>
<dbReference type="EMBL" id="SRID01000142">
    <property type="protein sequence ID" value="TGB07860.1"/>
    <property type="molecule type" value="Genomic_DNA"/>
</dbReference>
<evidence type="ECO:0000259" key="1">
    <source>
        <dbReference type="Pfam" id="PF13471"/>
    </source>
</evidence>
<evidence type="ECO:0000313" key="3">
    <source>
        <dbReference type="Proteomes" id="UP000297948"/>
    </source>
</evidence>
<dbReference type="OrthoDB" id="583768at2"/>
<comment type="caution">
    <text evidence="2">The sequence shown here is derived from an EMBL/GenBank/DDBJ whole genome shotgun (WGS) entry which is preliminary data.</text>
</comment>
<keyword evidence="3" id="KW-1185">Reference proteome</keyword>
<evidence type="ECO:0000313" key="2">
    <source>
        <dbReference type="EMBL" id="TGB07860.1"/>
    </source>
</evidence>
<dbReference type="Pfam" id="PF13471">
    <property type="entry name" value="Transglut_core3"/>
    <property type="match status" value="1"/>
</dbReference>
<feature type="domain" description="Microcin J25-processing protein McjB C-terminal" evidence="1">
    <location>
        <begin position="21"/>
        <end position="134"/>
    </location>
</feature>
<name>A0A4Z0H7I0_9ACTN</name>
<dbReference type="Proteomes" id="UP000297948">
    <property type="component" value="Unassembled WGS sequence"/>
</dbReference>
<dbReference type="RefSeq" id="WP_135339826.1">
    <property type="nucleotide sequence ID" value="NZ_JBHLTX010000045.1"/>
</dbReference>
<protein>
    <submittedName>
        <fullName evidence="2">Lasso peptide biosynthesis B2 protein</fullName>
    </submittedName>
</protein>
<reference evidence="2 3" key="1">
    <citation type="submission" date="2019-03" db="EMBL/GenBank/DDBJ databases">
        <authorList>
            <person name="Gonzalez-Pimentel J.L."/>
        </authorList>
    </citation>
    <scope>NUCLEOTIDE SEQUENCE [LARGE SCALE GENOMIC DNA]</scope>
    <source>
        <strain evidence="2 3">JCM 31289</strain>
    </source>
</reference>
<dbReference type="InterPro" id="IPR032708">
    <property type="entry name" value="McjB_C"/>
</dbReference>
<sequence>MSHDLALAERPPVAWRHRPAALLAVAAARLLATRSPHRVTRVLTRVRTGARPATAEQTLAARDAVVAVSRHCATDSACLPRSLATALLCRMRGTWPTWHTGVRTQPFGAHAWVEADGAPIGERHPADYYTPIITVPPAPPRGADP</sequence>
<dbReference type="InterPro" id="IPR053521">
    <property type="entry name" value="McjB-like"/>
</dbReference>